<proteinExistence type="predicted"/>
<keyword evidence="3" id="KW-1185">Reference proteome</keyword>
<dbReference type="InterPro" id="IPR041588">
    <property type="entry name" value="Integrase_H2C2"/>
</dbReference>
<evidence type="ECO:0000313" key="2">
    <source>
        <dbReference type="EMBL" id="KAJ8972503.1"/>
    </source>
</evidence>
<dbReference type="Proteomes" id="UP001162164">
    <property type="component" value="Unassembled WGS sequence"/>
</dbReference>
<protein>
    <recommendedName>
        <fullName evidence="1">Integrase zinc-binding domain-containing protein</fullName>
    </recommendedName>
</protein>
<dbReference type="EMBL" id="JAPWTJ010001330">
    <property type="protein sequence ID" value="KAJ8972503.1"/>
    <property type="molecule type" value="Genomic_DNA"/>
</dbReference>
<organism evidence="2 3">
    <name type="scientific">Molorchus minor</name>
    <dbReference type="NCBI Taxonomy" id="1323400"/>
    <lineage>
        <taxon>Eukaryota</taxon>
        <taxon>Metazoa</taxon>
        <taxon>Ecdysozoa</taxon>
        <taxon>Arthropoda</taxon>
        <taxon>Hexapoda</taxon>
        <taxon>Insecta</taxon>
        <taxon>Pterygota</taxon>
        <taxon>Neoptera</taxon>
        <taxon>Endopterygota</taxon>
        <taxon>Coleoptera</taxon>
        <taxon>Polyphaga</taxon>
        <taxon>Cucujiformia</taxon>
        <taxon>Chrysomeloidea</taxon>
        <taxon>Cerambycidae</taxon>
        <taxon>Lamiinae</taxon>
        <taxon>Monochamini</taxon>
        <taxon>Molorchus</taxon>
    </lineage>
</organism>
<dbReference type="Pfam" id="PF17921">
    <property type="entry name" value="Integrase_H2C2"/>
    <property type="match status" value="1"/>
</dbReference>
<feature type="domain" description="Integrase zinc-binding" evidence="1">
    <location>
        <begin position="383"/>
        <end position="437"/>
    </location>
</feature>
<evidence type="ECO:0000259" key="1">
    <source>
        <dbReference type="Pfam" id="PF17921"/>
    </source>
</evidence>
<dbReference type="PANTHER" id="PTHR47331">
    <property type="entry name" value="PHD-TYPE DOMAIN-CONTAINING PROTEIN"/>
    <property type="match status" value="1"/>
</dbReference>
<feature type="non-terminal residue" evidence="2">
    <location>
        <position position="471"/>
    </location>
</feature>
<evidence type="ECO:0000313" key="3">
    <source>
        <dbReference type="Proteomes" id="UP001162164"/>
    </source>
</evidence>
<comment type="caution">
    <text evidence="2">The sequence shown here is derived from an EMBL/GenBank/DDBJ whole genome shotgun (WGS) entry which is preliminary data.</text>
</comment>
<gene>
    <name evidence="2" type="ORF">NQ317_017591</name>
</gene>
<sequence length="471" mass="53436">MVNVSNSKTKCTSARFLLDSGSQANLLTLRCCRRLGLKITKYYSSVKGLGMSSHPVRGVAEVIISSRYDSNIKYSMKVLLVDQISEKMPMVELNTNAFSHLVGIPLADDCYYKPQEIDGIIGAELFPILVGSGRVSGVSGMPTAIQTSLGYVTYKERIIISKIWAFSDSTTVLQWLNTAYSKDVFVSNRVAQIWENFPQANWRYIEGTQNPADCLSRGLTPSQLVLHPLWISGPTWMATKEEDWPLSEIRDENGTDPLGTLVLTSTEEEEVDHPLYNLILRCSSWVMILRTTVWVLRFLKLIPLRDFVSVSDLARAELTLIKLVQFKHFKSEIQLLKSGKDSSKKLRKLRPFIQDGLLRVGGRLEHANMTFGQRHPLLLPSTDQLVSRLIDYCHQTNLHTGPHLVEALLRQRYWILSGRNLIRKRIHNCNYCFRLRPSAPNQLMGDLPAYRVQQAKAFLNTGVDYFGPFNI</sequence>
<accession>A0ABQ9J421</accession>
<reference evidence="2" key="1">
    <citation type="journal article" date="2023" name="Insect Mol. Biol.">
        <title>Genome sequencing provides insights into the evolution of gene families encoding plant cell wall-degrading enzymes in longhorned beetles.</title>
        <authorList>
            <person name="Shin N.R."/>
            <person name="Okamura Y."/>
            <person name="Kirsch R."/>
            <person name="Pauchet Y."/>
        </authorList>
    </citation>
    <scope>NUCLEOTIDE SEQUENCE</scope>
    <source>
        <strain evidence="2">MMC_N1</strain>
    </source>
</reference>
<name>A0ABQ9J421_9CUCU</name>